<keyword evidence="9" id="KW-1185">Reference proteome</keyword>
<dbReference type="EMBL" id="JAGEOJ010000002">
    <property type="protein sequence ID" value="MBO2446822.1"/>
    <property type="molecule type" value="Genomic_DNA"/>
</dbReference>
<dbReference type="PANTHER" id="PTHR43248">
    <property type="entry name" value="2-SUCCINYL-6-HYDROXY-2,4-CYCLOHEXADIENE-1-CARBOXYLATE SYNTHASE"/>
    <property type="match status" value="1"/>
</dbReference>
<dbReference type="GO" id="GO:0016787">
    <property type="term" value="F:hydrolase activity"/>
    <property type="evidence" value="ECO:0007669"/>
    <property type="project" value="UniProtKB-KW"/>
</dbReference>
<comment type="similarity">
    <text evidence="1">Belongs to the peptidase S33 family.</text>
</comment>
<dbReference type="InterPro" id="IPR029058">
    <property type="entry name" value="AB_hydrolase_fold"/>
</dbReference>
<evidence type="ECO:0000256" key="2">
    <source>
        <dbReference type="ARBA" id="ARBA00022729"/>
    </source>
</evidence>
<comment type="caution">
    <text evidence="8">The sequence shown here is derived from an EMBL/GenBank/DDBJ whole genome shotgun (WGS) entry which is preliminary data.</text>
</comment>
<reference evidence="8" key="1">
    <citation type="submission" date="2021-03" db="EMBL/GenBank/DDBJ databases">
        <authorList>
            <person name="Kanchanasin P."/>
            <person name="Saeng-In P."/>
            <person name="Phongsopitanun W."/>
            <person name="Yuki M."/>
            <person name="Kudo T."/>
            <person name="Ohkuma M."/>
            <person name="Tanasupawat S."/>
        </authorList>
    </citation>
    <scope>NUCLEOTIDE SEQUENCE</scope>
    <source>
        <strain evidence="8">GKU 128</strain>
    </source>
</reference>
<feature type="domain" description="AB hydrolase-1" evidence="6">
    <location>
        <begin position="101"/>
        <end position="275"/>
    </location>
</feature>
<feature type="compositionally biased region" description="Polar residues" evidence="4">
    <location>
        <begin position="521"/>
        <end position="530"/>
    </location>
</feature>
<dbReference type="AlphaFoldDB" id="A0A939P7U7"/>
<dbReference type="PANTHER" id="PTHR43248:SF29">
    <property type="entry name" value="TRIPEPTIDYL AMINOPEPTIDASE"/>
    <property type="match status" value="1"/>
</dbReference>
<feature type="signal peptide" evidence="5">
    <location>
        <begin position="1"/>
        <end position="18"/>
    </location>
</feature>
<dbReference type="Pfam" id="PF00561">
    <property type="entry name" value="Abhydrolase_1"/>
    <property type="match status" value="1"/>
</dbReference>
<feature type="chain" id="PRO_5039347342" evidence="5">
    <location>
        <begin position="19"/>
        <end position="537"/>
    </location>
</feature>
<organism evidence="8 9">
    <name type="scientific">Actinomadura barringtoniae</name>
    <dbReference type="NCBI Taxonomy" id="1427535"/>
    <lineage>
        <taxon>Bacteria</taxon>
        <taxon>Bacillati</taxon>
        <taxon>Actinomycetota</taxon>
        <taxon>Actinomycetes</taxon>
        <taxon>Streptosporangiales</taxon>
        <taxon>Thermomonosporaceae</taxon>
        <taxon>Actinomadura</taxon>
    </lineage>
</organism>
<evidence type="ECO:0000313" key="9">
    <source>
        <dbReference type="Proteomes" id="UP000669179"/>
    </source>
</evidence>
<proteinExistence type="inferred from homology"/>
<feature type="domain" description="Peptidase S33 tripeptidyl aminopeptidase-like C-terminal" evidence="7">
    <location>
        <begin position="409"/>
        <end position="505"/>
    </location>
</feature>
<dbReference type="SUPFAM" id="SSF53474">
    <property type="entry name" value="alpha/beta-Hydrolases"/>
    <property type="match status" value="1"/>
</dbReference>
<protein>
    <submittedName>
        <fullName evidence="8">Alpha/beta fold hydrolase</fullName>
    </submittedName>
</protein>
<sequence>MRKLVLITAAASTTLAGAGVAAWAGTTSSPPKQPAETVAAAAGSIAWSPCPDNDKWQGAALKGLECGTIQVPLDYAHPNGKKISVAVSRAKATDTKHYAGIILLNRGGPGGRGRDLPQRFINPANGLPKAVSARYDWIGFDPRGVQATEPSMICDPSYAWPGHARADYVPANRAQEEAWKRKAKKYAADCGRKYGKYLPFINTKSVARDMDSIRAALGQRKMSYFGYSYGTYLGQVYASMFPTHVRRIVIDSVVNAKRAWYDTQLDQNAAFEVRMKIFFRWIAKYDSVYHLGKTEKAVERNYYKGRAKVKKAPLNGQLGPSEWDDFFVGTDGYRDYTWLAHAQELSDFVVKNDPKGLLSEFGPPDDAGQNQNAIYLATQCRDAAWPRDWAKWHKDYTRQYNQGLRALTWNNAWFNAPCAYWPVKGGPAPKVGAGKSLNSMLILQATLDAATPRPGAFAAHKAFPTSRLVEELGGVNHTIAFTPNKNACINALTAAYLDTGALPKSRKGVDATCKASPLPTPTTQAVSAQPSRPRALA</sequence>
<evidence type="ECO:0000256" key="1">
    <source>
        <dbReference type="ARBA" id="ARBA00010088"/>
    </source>
</evidence>
<keyword evidence="2 5" id="KW-0732">Signal</keyword>
<dbReference type="RefSeq" id="WP_208254396.1">
    <property type="nucleotide sequence ID" value="NZ_JAGEOJ010000002.1"/>
</dbReference>
<dbReference type="InterPro" id="IPR000073">
    <property type="entry name" value="AB_hydrolase_1"/>
</dbReference>
<gene>
    <name evidence="8" type="ORF">J4573_06945</name>
</gene>
<evidence type="ECO:0000259" key="7">
    <source>
        <dbReference type="Pfam" id="PF08386"/>
    </source>
</evidence>
<keyword evidence="3 8" id="KW-0378">Hydrolase</keyword>
<evidence type="ECO:0000256" key="4">
    <source>
        <dbReference type="SAM" id="MobiDB-lite"/>
    </source>
</evidence>
<dbReference type="InterPro" id="IPR051601">
    <property type="entry name" value="Serine_prot/Carboxylest_S33"/>
</dbReference>
<dbReference type="Gene3D" id="3.40.50.1820">
    <property type="entry name" value="alpha/beta hydrolase"/>
    <property type="match status" value="1"/>
</dbReference>
<evidence type="ECO:0000259" key="6">
    <source>
        <dbReference type="Pfam" id="PF00561"/>
    </source>
</evidence>
<dbReference type="Pfam" id="PF08386">
    <property type="entry name" value="Abhydrolase_4"/>
    <property type="match status" value="1"/>
</dbReference>
<accession>A0A939P7U7</accession>
<name>A0A939P7U7_9ACTN</name>
<evidence type="ECO:0000313" key="8">
    <source>
        <dbReference type="EMBL" id="MBO2446822.1"/>
    </source>
</evidence>
<dbReference type="Proteomes" id="UP000669179">
    <property type="component" value="Unassembled WGS sequence"/>
</dbReference>
<dbReference type="InterPro" id="IPR013595">
    <property type="entry name" value="Pept_S33_TAP-like_C"/>
</dbReference>
<evidence type="ECO:0000256" key="3">
    <source>
        <dbReference type="ARBA" id="ARBA00022801"/>
    </source>
</evidence>
<feature type="region of interest" description="Disordered" evidence="4">
    <location>
        <begin position="512"/>
        <end position="537"/>
    </location>
</feature>
<evidence type="ECO:0000256" key="5">
    <source>
        <dbReference type="SAM" id="SignalP"/>
    </source>
</evidence>